<reference evidence="1 2" key="1">
    <citation type="journal article" date="2015" name="Annu Rev Anim Biosci">
        <title>The Genome 10K Project: a way forward.</title>
        <authorList>
            <person name="Koepfli K.P."/>
            <person name="Paten B."/>
            <person name="O'Brien S.J."/>
            <person name="Koepfli K.P."/>
            <person name="Paten B."/>
            <person name="Antunes A."/>
            <person name="Belov K."/>
            <person name="Bustamante C."/>
            <person name="Castoe T.A."/>
            <person name="Clawson H."/>
            <person name="Crawford A.J."/>
            <person name="Diekhans M."/>
            <person name="Distel D."/>
            <person name="Durbin R."/>
            <person name="Earl D."/>
            <person name="Fujita M.K."/>
            <person name="Gamble T."/>
            <person name="Georges A."/>
            <person name="Gemmell N."/>
            <person name="Gilbert M.T."/>
            <person name="Graves J.M."/>
            <person name="Green R.E."/>
            <person name="Hickey G."/>
            <person name="Jarvis E.D."/>
            <person name="Johnson W."/>
            <person name="Komissarov A."/>
            <person name="Korf I."/>
            <person name="Kuhn R."/>
            <person name="Larkin D.M."/>
            <person name="Lewin H."/>
            <person name="Lopez J.V."/>
            <person name="Ma J."/>
            <person name="Marques-Bonet T."/>
            <person name="Miller W."/>
            <person name="Murphy R."/>
            <person name="Pevzner P."/>
            <person name="Shapiro B."/>
            <person name="Steiner C."/>
            <person name="Tamazian G."/>
            <person name="Venkatesh B."/>
            <person name="Wang J."/>
            <person name="Wayne R."/>
            <person name="Wiley E."/>
            <person name="Yang H."/>
            <person name="Zhang G."/>
            <person name="Haussler D."/>
            <person name="Ryder O."/>
            <person name="O'Brien S.J."/>
        </authorList>
    </citation>
    <scope>NUCLEOTIDE SEQUENCE</scope>
</reference>
<name>A0A671G3L3_RHIFE</name>
<dbReference type="Proteomes" id="UP000472240">
    <property type="component" value="Chromosome 14"/>
</dbReference>
<sequence length="150" mass="16504">MKGSGKRKLDQRVFLEQVHECRDKGYLLSSKIGSSAFSKVYLAYATQERIMHNCKLASDLKGKRHTMVAIKIVSTAEAPVEFSCKFLPLREIYLLYVRTACPHPVHPGGQPAPRLLLTPGPPHFPPGTLCSGPKPILRPQSTALHSCSLG</sequence>
<organism evidence="1 2">
    <name type="scientific">Rhinolophus ferrumequinum</name>
    <name type="common">Greater horseshoe bat</name>
    <dbReference type="NCBI Taxonomy" id="59479"/>
    <lineage>
        <taxon>Eukaryota</taxon>
        <taxon>Metazoa</taxon>
        <taxon>Chordata</taxon>
        <taxon>Craniata</taxon>
        <taxon>Vertebrata</taxon>
        <taxon>Euteleostomi</taxon>
        <taxon>Mammalia</taxon>
        <taxon>Eutheria</taxon>
        <taxon>Laurasiatheria</taxon>
        <taxon>Chiroptera</taxon>
        <taxon>Yinpterochiroptera</taxon>
        <taxon>Rhinolophoidea</taxon>
        <taxon>Rhinolophidae</taxon>
        <taxon>Rhinolophinae</taxon>
        <taxon>Rhinolophus</taxon>
    </lineage>
</organism>
<reference evidence="1" key="5">
    <citation type="submission" date="2025-09" db="UniProtKB">
        <authorList>
            <consortium name="Ensembl"/>
        </authorList>
    </citation>
    <scope>IDENTIFICATION</scope>
</reference>
<dbReference type="GeneTree" id="ENSGT00940000163790"/>
<reference evidence="1" key="4">
    <citation type="submission" date="2025-08" db="UniProtKB">
        <authorList>
            <consortium name="Ensembl"/>
        </authorList>
    </citation>
    <scope>IDENTIFICATION</scope>
</reference>
<reference evidence="1 2" key="2">
    <citation type="journal article" date="2018" name="Annu Rev Anim Biosci">
        <title>Bat Biology, Genomes, and the Bat1K Project: To Generate Chromosome-Level Genomes for All Living Bat Species.</title>
        <authorList>
            <person name="Teeling E.C."/>
            <person name="Vernes S.C."/>
            <person name="Davalos L.M."/>
            <person name="Ray D.A."/>
            <person name="Gilbert M.T.P."/>
            <person name="Myers E."/>
        </authorList>
    </citation>
    <scope>NUCLEOTIDE SEQUENCE</scope>
</reference>
<accession>A0A671G3L3</accession>
<keyword evidence="2" id="KW-1185">Reference proteome</keyword>
<evidence type="ECO:0008006" key="3">
    <source>
        <dbReference type="Google" id="ProtNLM"/>
    </source>
</evidence>
<protein>
    <recommendedName>
        <fullName evidence="3">Protein kinase domain-containing protein</fullName>
    </recommendedName>
</protein>
<dbReference type="InParanoid" id="A0A671G3L3"/>
<dbReference type="Ensembl" id="ENSRFET00010033075.1">
    <property type="protein sequence ID" value="ENSRFEP00010030498.1"/>
    <property type="gene ID" value="ENSRFEG00010020212.1"/>
</dbReference>
<reference evidence="2" key="3">
    <citation type="submission" date="2018-12" db="EMBL/GenBank/DDBJ databases">
        <title>G10K-VGP greater horseshoe bat female genome, primary haplotype.</title>
        <authorList>
            <person name="Teeling E."/>
            <person name="Myers G."/>
            <person name="Vernes S."/>
            <person name="Pippel M."/>
            <person name="Winkler S."/>
            <person name="Fedrigo O."/>
            <person name="Rhie A."/>
            <person name="Koren S."/>
            <person name="Phillippy A."/>
            <person name="Lewin H."/>
            <person name="Damas J."/>
            <person name="Howe K."/>
            <person name="Mountcastle J."/>
            <person name="Jarvis E.D."/>
        </authorList>
    </citation>
    <scope>NUCLEOTIDE SEQUENCE [LARGE SCALE GENOMIC DNA]</scope>
</reference>
<evidence type="ECO:0000313" key="1">
    <source>
        <dbReference type="Ensembl" id="ENSRFEP00010030498.1"/>
    </source>
</evidence>
<proteinExistence type="predicted"/>
<dbReference type="AlphaFoldDB" id="A0A671G3L3"/>
<evidence type="ECO:0000313" key="2">
    <source>
        <dbReference type="Proteomes" id="UP000472240"/>
    </source>
</evidence>